<feature type="chain" id="PRO_5008518965" description="Lipoprotein" evidence="1">
    <location>
        <begin position="19"/>
        <end position="122"/>
    </location>
</feature>
<keyword evidence="3" id="KW-1185">Reference proteome</keyword>
<evidence type="ECO:0000313" key="3">
    <source>
        <dbReference type="Proteomes" id="UP000092498"/>
    </source>
</evidence>
<evidence type="ECO:0008006" key="4">
    <source>
        <dbReference type="Google" id="ProtNLM"/>
    </source>
</evidence>
<feature type="signal peptide" evidence="1">
    <location>
        <begin position="1"/>
        <end position="18"/>
    </location>
</feature>
<dbReference type="PROSITE" id="PS51257">
    <property type="entry name" value="PROKAR_LIPOPROTEIN"/>
    <property type="match status" value="1"/>
</dbReference>
<dbReference type="AlphaFoldDB" id="A0A1B1AKY5"/>
<dbReference type="EMBL" id="CP013244">
    <property type="protein sequence ID" value="ANP47213.1"/>
    <property type="molecule type" value="Genomic_DNA"/>
</dbReference>
<reference evidence="2 3" key="1">
    <citation type="submission" date="2015-11" db="EMBL/GenBank/DDBJ databases">
        <title>Whole-Genome Sequence of Candidatus Oderbacter manganicum from the National Park Lower Oder Valley, Germany.</title>
        <authorList>
            <person name="Braun B."/>
            <person name="Liere K."/>
            <person name="Szewzyk U."/>
        </authorList>
    </citation>
    <scope>NUCLEOTIDE SEQUENCE [LARGE SCALE GENOMIC DNA]</scope>
    <source>
        <strain evidence="2 3">OTSz_A_272</strain>
    </source>
</reference>
<gene>
    <name evidence="2" type="ORF">ATE48_15445</name>
</gene>
<evidence type="ECO:0000313" key="2">
    <source>
        <dbReference type="EMBL" id="ANP47213.1"/>
    </source>
</evidence>
<dbReference type="InterPro" id="IPR045500">
    <property type="entry name" value="DUF6491"/>
</dbReference>
<dbReference type="STRING" id="1759059.ATE48_15445"/>
<sequence length="122" mass="13264">MIRIITAIFCLWTLAACASTAPASEQTTSSQDCFRSEQVSGYSYVDNHHISLRVGANRSYVLTTMWNARDLDWSHAIAIRSATGRICTGNGLGVDLIGGDPQRTYAVSEIIRAPEDQPVEGS</sequence>
<dbReference type="RefSeq" id="WP_066773024.1">
    <property type="nucleotide sequence ID" value="NZ_CP013244.1"/>
</dbReference>
<evidence type="ECO:0000256" key="1">
    <source>
        <dbReference type="SAM" id="SignalP"/>
    </source>
</evidence>
<dbReference type="InParanoid" id="A0A1B1AKY5"/>
<dbReference type="Pfam" id="PF20101">
    <property type="entry name" value="DUF6491"/>
    <property type="match status" value="1"/>
</dbReference>
<organism evidence="2 3">
    <name type="scientific">Candidatus Viadribacter manganicus</name>
    <dbReference type="NCBI Taxonomy" id="1759059"/>
    <lineage>
        <taxon>Bacteria</taxon>
        <taxon>Pseudomonadati</taxon>
        <taxon>Pseudomonadota</taxon>
        <taxon>Alphaproteobacteria</taxon>
        <taxon>Hyphomonadales</taxon>
        <taxon>Hyphomonadaceae</taxon>
        <taxon>Candidatus Viadribacter</taxon>
    </lineage>
</organism>
<keyword evidence="1" id="KW-0732">Signal</keyword>
<proteinExistence type="predicted"/>
<dbReference type="OrthoDB" id="6400990at2"/>
<dbReference type="Proteomes" id="UP000092498">
    <property type="component" value="Chromosome"/>
</dbReference>
<dbReference type="KEGG" id="cbot:ATE48_15445"/>
<protein>
    <recommendedName>
        <fullName evidence="4">Lipoprotein</fullName>
    </recommendedName>
</protein>
<accession>A0A1B1AKY5</accession>
<name>A0A1B1AKY5_9PROT</name>